<keyword evidence="1" id="KW-0472">Membrane</keyword>
<comment type="caution">
    <text evidence="2">The sequence shown here is derived from an EMBL/GenBank/DDBJ whole genome shotgun (WGS) entry which is preliminary data.</text>
</comment>
<dbReference type="RefSeq" id="WP_044633812.1">
    <property type="nucleotide sequence ID" value="NZ_JTDW01000016.1"/>
</dbReference>
<name>A0A0D7W1A3_9FLAO</name>
<proteinExistence type="predicted"/>
<keyword evidence="1" id="KW-1133">Transmembrane helix</keyword>
<dbReference type="PATRIC" id="fig|1435349.4.peg.1048"/>
<gene>
    <name evidence="2" type="ORF">PW52_15110</name>
</gene>
<accession>A0A0D7W1A3</accession>
<dbReference type="AlphaFoldDB" id="A0A0D7W1A3"/>
<feature type="transmembrane region" description="Helical" evidence="1">
    <location>
        <begin position="118"/>
        <end position="136"/>
    </location>
</feature>
<evidence type="ECO:0008006" key="4">
    <source>
        <dbReference type="Google" id="ProtNLM"/>
    </source>
</evidence>
<evidence type="ECO:0000313" key="3">
    <source>
        <dbReference type="Proteomes" id="UP000032578"/>
    </source>
</evidence>
<evidence type="ECO:0000313" key="2">
    <source>
        <dbReference type="EMBL" id="KJD32804.1"/>
    </source>
</evidence>
<protein>
    <recommendedName>
        <fullName evidence="4">Glycine zipper family protein</fullName>
    </recommendedName>
</protein>
<dbReference type="OrthoDB" id="1139266at2"/>
<dbReference type="STRING" id="1435349.PW52_15110"/>
<evidence type="ECO:0000256" key="1">
    <source>
        <dbReference type="SAM" id="Phobius"/>
    </source>
</evidence>
<sequence>MTLLNAINFFESLKTESSNKSEIKVYTQFIEILKKLENRAFTTDDIQSIETELDSLKLNSNPDNRKKFFKNALSKFETYLKDTFSLTSQGYYTNLSVTLGMLFGVIAGILIGERFERSLGISVGICMGLFIGALIGRRKDAQAKEAGNVL</sequence>
<feature type="transmembrane region" description="Helical" evidence="1">
    <location>
        <begin position="91"/>
        <end position="112"/>
    </location>
</feature>
<dbReference type="EMBL" id="JTDW01000016">
    <property type="protein sequence ID" value="KJD32804.1"/>
    <property type="molecule type" value="Genomic_DNA"/>
</dbReference>
<reference evidence="2 3" key="1">
    <citation type="submission" date="2014-11" db="EMBL/GenBank/DDBJ databases">
        <title>Tamlana sedimentorum sp. nov., isolated from shallow sand sediments of the Sea of Japan.</title>
        <authorList>
            <person name="Romanenko L.A."/>
        </authorList>
    </citation>
    <scope>NUCLEOTIDE SEQUENCE [LARGE SCALE GENOMIC DNA]</scope>
    <source>
        <strain evidence="2 3">JCM 19808</strain>
    </source>
</reference>
<keyword evidence="1" id="KW-0812">Transmembrane</keyword>
<dbReference type="Proteomes" id="UP000032578">
    <property type="component" value="Unassembled WGS sequence"/>
</dbReference>
<organism evidence="2 3">
    <name type="scientific">Neotamlana sedimentorum</name>
    <dbReference type="NCBI Taxonomy" id="1435349"/>
    <lineage>
        <taxon>Bacteria</taxon>
        <taxon>Pseudomonadati</taxon>
        <taxon>Bacteroidota</taxon>
        <taxon>Flavobacteriia</taxon>
        <taxon>Flavobacteriales</taxon>
        <taxon>Flavobacteriaceae</taxon>
        <taxon>Neotamlana</taxon>
    </lineage>
</organism>
<keyword evidence="3" id="KW-1185">Reference proteome</keyword>